<dbReference type="EMBL" id="BOOR01000027">
    <property type="protein sequence ID" value="GII55592.1"/>
    <property type="molecule type" value="Genomic_DNA"/>
</dbReference>
<dbReference type="CDD" id="cd04301">
    <property type="entry name" value="NAT_SF"/>
    <property type="match status" value="1"/>
</dbReference>
<keyword evidence="3" id="KW-1185">Reference proteome</keyword>
<dbReference type="InterPro" id="IPR016181">
    <property type="entry name" value="Acyl_CoA_acyltransferase"/>
</dbReference>
<dbReference type="Pfam" id="PF00583">
    <property type="entry name" value="Acetyltransf_1"/>
    <property type="match status" value="1"/>
</dbReference>
<accession>A0A8J3V1J9</accession>
<reference evidence="2" key="1">
    <citation type="submission" date="2021-01" db="EMBL/GenBank/DDBJ databases">
        <title>Whole genome shotgun sequence of Planotetraspora thailandica NBRC 104271.</title>
        <authorList>
            <person name="Komaki H."/>
            <person name="Tamura T."/>
        </authorList>
    </citation>
    <scope>NUCLEOTIDE SEQUENCE</scope>
    <source>
        <strain evidence="2">NBRC 104271</strain>
    </source>
</reference>
<proteinExistence type="predicted"/>
<dbReference type="PROSITE" id="PS51186">
    <property type="entry name" value="GNAT"/>
    <property type="match status" value="1"/>
</dbReference>
<dbReference type="Gene3D" id="3.40.630.30">
    <property type="match status" value="1"/>
</dbReference>
<comment type="caution">
    <text evidence="2">The sequence shown here is derived from an EMBL/GenBank/DDBJ whole genome shotgun (WGS) entry which is preliminary data.</text>
</comment>
<protein>
    <submittedName>
        <fullName evidence="2">Putative acetyltransferase</fullName>
    </submittedName>
</protein>
<feature type="domain" description="N-acetyltransferase" evidence="1">
    <location>
        <begin position="135"/>
        <end position="271"/>
    </location>
</feature>
<evidence type="ECO:0000259" key="1">
    <source>
        <dbReference type="PROSITE" id="PS51186"/>
    </source>
</evidence>
<evidence type="ECO:0000313" key="3">
    <source>
        <dbReference type="Proteomes" id="UP000605992"/>
    </source>
</evidence>
<organism evidence="2 3">
    <name type="scientific">Planotetraspora thailandica</name>
    <dbReference type="NCBI Taxonomy" id="487172"/>
    <lineage>
        <taxon>Bacteria</taxon>
        <taxon>Bacillati</taxon>
        <taxon>Actinomycetota</taxon>
        <taxon>Actinomycetes</taxon>
        <taxon>Streptosporangiales</taxon>
        <taxon>Streptosporangiaceae</taxon>
        <taxon>Planotetraspora</taxon>
    </lineage>
</organism>
<dbReference type="RefSeq" id="WP_203945781.1">
    <property type="nucleotide sequence ID" value="NZ_BOOR01000027.1"/>
</dbReference>
<sequence length="271" mass="29668">MNWTFTTDAEEYAAAAEPWLLRDPVRNTVPLTVLRGLRSGQFSEDPLMGWLTDERAVRGAFVHTAPYPLLLGVVPLGGLPALAAGLLERERSVAGVSGPLDVAEAFAQEWWRPEKDRRSERLYRLDALVPPFAPGRARTAVAADVDLATRWFVDFQREADVDVEADPTPVVSARINREELLLWEDGGRPVALACVSRPLAGMSRVGPVYTPPDHRRHGYGSAVTHAVTRLALDAGATEVLLFTDLANPTSNSIYQGLGYRPVADYATIHFG</sequence>
<dbReference type="Proteomes" id="UP000605992">
    <property type="component" value="Unassembled WGS sequence"/>
</dbReference>
<gene>
    <name evidence="2" type="ORF">Pth03_39810</name>
</gene>
<dbReference type="InterPro" id="IPR000182">
    <property type="entry name" value="GNAT_dom"/>
</dbReference>
<dbReference type="AlphaFoldDB" id="A0A8J3V1J9"/>
<evidence type="ECO:0000313" key="2">
    <source>
        <dbReference type="EMBL" id="GII55592.1"/>
    </source>
</evidence>
<name>A0A8J3V1J9_9ACTN</name>
<dbReference type="GO" id="GO:0016747">
    <property type="term" value="F:acyltransferase activity, transferring groups other than amino-acyl groups"/>
    <property type="evidence" value="ECO:0007669"/>
    <property type="project" value="InterPro"/>
</dbReference>
<dbReference type="SUPFAM" id="SSF55729">
    <property type="entry name" value="Acyl-CoA N-acyltransferases (Nat)"/>
    <property type="match status" value="1"/>
</dbReference>